<evidence type="ECO:0000256" key="8">
    <source>
        <dbReference type="SAM" id="MobiDB-lite"/>
    </source>
</evidence>
<evidence type="ECO:0000313" key="10">
    <source>
        <dbReference type="Proteomes" id="UP000887574"/>
    </source>
</evidence>
<dbReference type="Proteomes" id="UP000887574">
    <property type="component" value="Unplaced"/>
</dbReference>
<sequence>MAGTSGRNSGNVPSSSYQQVKEPWRSTVCSTSSSAVVSPSTSCTSSLTNNFNDDINEVLGQMEPVPFYKLPDQYDGLVDKIRESLREQEPELELSRQLLHKLKTKAQQLLPNMPSTSQSMSSIMSMLDTPCYYLPSSSNSDGASCYSIDPSVQSVLDSLEPMELPAKSLKDTTCEMCHETFASVQSKYRHAKRKHADQLDQVVTKYAPSCLPFACPTCDKSFSNASVLRRHERRHQEDQLRFSCEQCSKKYILGSELRKHIKQLFHF</sequence>
<dbReference type="SUPFAM" id="SSF57667">
    <property type="entry name" value="beta-beta-alpha zinc fingers"/>
    <property type="match status" value="1"/>
</dbReference>
<keyword evidence="2" id="KW-0479">Metal-binding</keyword>
<protein>
    <submittedName>
        <fullName evidence="11">C2H2-type domain-containing protein</fullName>
    </submittedName>
</protein>
<evidence type="ECO:0000259" key="9">
    <source>
        <dbReference type="PROSITE" id="PS50157"/>
    </source>
</evidence>
<dbReference type="GO" id="GO:0008270">
    <property type="term" value="F:zinc ion binding"/>
    <property type="evidence" value="ECO:0007669"/>
    <property type="project" value="UniProtKB-KW"/>
</dbReference>
<dbReference type="WBParaSite" id="jg24387">
    <property type="protein sequence ID" value="jg24387"/>
    <property type="gene ID" value="jg24387"/>
</dbReference>
<feature type="domain" description="C2H2-type" evidence="9">
    <location>
        <begin position="242"/>
        <end position="267"/>
    </location>
</feature>
<evidence type="ECO:0000256" key="6">
    <source>
        <dbReference type="ARBA" id="ARBA00023242"/>
    </source>
</evidence>
<feature type="domain" description="C2H2-type" evidence="9">
    <location>
        <begin position="213"/>
        <end position="240"/>
    </location>
</feature>
<dbReference type="Gene3D" id="3.30.160.60">
    <property type="entry name" value="Classic Zinc Finger"/>
    <property type="match status" value="1"/>
</dbReference>
<keyword evidence="5" id="KW-0862">Zinc</keyword>
<dbReference type="GO" id="GO:0005634">
    <property type="term" value="C:nucleus"/>
    <property type="evidence" value="ECO:0007669"/>
    <property type="project" value="UniProtKB-SubCell"/>
</dbReference>
<dbReference type="PROSITE" id="PS50157">
    <property type="entry name" value="ZINC_FINGER_C2H2_2"/>
    <property type="match status" value="2"/>
</dbReference>
<dbReference type="PANTHER" id="PTHR24388:SF54">
    <property type="entry name" value="PROTEIN ESCARGOT"/>
    <property type="match status" value="1"/>
</dbReference>
<dbReference type="SMART" id="SM00355">
    <property type="entry name" value="ZnF_C2H2"/>
    <property type="match status" value="3"/>
</dbReference>
<feature type="region of interest" description="Disordered" evidence="8">
    <location>
        <begin position="1"/>
        <end position="23"/>
    </location>
</feature>
<evidence type="ECO:0000256" key="5">
    <source>
        <dbReference type="ARBA" id="ARBA00022833"/>
    </source>
</evidence>
<proteinExistence type="predicted"/>
<dbReference type="InterPro" id="IPR050527">
    <property type="entry name" value="Snail/Krueppel_Znf"/>
</dbReference>
<reference evidence="11" key="1">
    <citation type="submission" date="2022-11" db="UniProtKB">
        <authorList>
            <consortium name="WormBaseParasite"/>
        </authorList>
    </citation>
    <scope>IDENTIFICATION</scope>
</reference>
<dbReference type="InterPro" id="IPR013087">
    <property type="entry name" value="Znf_C2H2_type"/>
</dbReference>
<keyword evidence="10" id="KW-1185">Reference proteome</keyword>
<keyword evidence="6" id="KW-0539">Nucleus</keyword>
<dbReference type="PROSITE" id="PS00028">
    <property type="entry name" value="ZINC_FINGER_C2H2_1"/>
    <property type="match status" value="3"/>
</dbReference>
<evidence type="ECO:0000256" key="7">
    <source>
        <dbReference type="PROSITE-ProRule" id="PRU00042"/>
    </source>
</evidence>
<dbReference type="Pfam" id="PF00096">
    <property type="entry name" value="zf-C2H2"/>
    <property type="match status" value="1"/>
</dbReference>
<dbReference type="GO" id="GO:0000981">
    <property type="term" value="F:DNA-binding transcription factor activity, RNA polymerase II-specific"/>
    <property type="evidence" value="ECO:0007669"/>
    <property type="project" value="TreeGrafter"/>
</dbReference>
<organism evidence="10 11">
    <name type="scientific">Ditylenchus dipsaci</name>
    <dbReference type="NCBI Taxonomy" id="166011"/>
    <lineage>
        <taxon>Eukaryota</taxon>
        <taxon>Metazoa</taxon>
        <taxon>Ecdysozoa</taxon>
        <taxon>Nematoda</taxon>
        <taxon>Chromadorea</taxon>
        <taxon>Rhabditida</taxon>
        <taxon>Tylenchina</taxon>
        <taxon>Tylenchomorpha</taxon>
        <taxon>Sphaerularioidea</taxon>
        <taxon>Anguinidae</taxon>
        <taxon>Anguininae</taxon>
        <taxon>Ditylenchus</taxon>
    </lineage>
</organism>
<dbReference type="FunFam" id="3.30.160.60:FF:000446">
    <property type="entry name" value="Zinc finger protein"/>
    <property type="match status" value="1"/>
</dbReference>
<evidence type="ECO:0000256" key="2">
    <source>
        <dbReference type="ARBA" id="ARBA00022723"/>
    </source>
</evidence>
<dbReference type="AlphaFoldDB" id="A0A915DWF2"/>
<comment type="subcellular location">
    <subcellularLocation>
        <location evidence="1">Nucleus</location>
    </subcellularLocation>
</comment>
<dbReference type="GO" id="GO:0000978">
    <property type="term" value="F:RNA polymerase II cis-regulatory region sequence-specific DNA binding"/>
    <property type="evidence" value="ECO:0007669"/>
    <property type="project" value="TreeGrafter"/>
</dbReference>
<dbReference type="PANTHER" id="PTHR24388">
    <property type="entry name" value="ZINC FINGER PROTEIN"/>
    <property type="match status" value="1"/>
</dbReference>
<accession>A0A915DWF2</accession>
<name>A0A915DWF2_9BILA</name>
<dbReference type="GO" id="GO:0000122">
    <property type="term" value="P:negative regulation of transcription by RNA polymerase II"/>
    <property type="evidence" value="ECO:0007669"/>
    <property type="project" value="UniProtKB-ARBA"/>
</dbReference>
<evidence type="ECO:0000256" key="3">
    <source>
        <dbReference type="ARBA" id="ARBA00022737"/>
    </source>
</evidence>
<keyword evidence="4 7" id="KW-0863">Zinc-finger</keyword>
<feature type="compositionally biased region" description="Polar residues" evidence="8">
    <location>
        <begin position="1"/>
        <end position="19"/>
    </location>
</feature>
<keyword evidence="3" id="KW-0677">Repeat</keyword>
<evidence type="ECO:0000256" key="4">
    <source>
        <dbReference type="ARBA" id="ARBA00022771"/>
    </source>
</evidence>
<evidence type="ECO:0000313" key="11">
    <source>
        <dbReference type="WBParaSite" id="jg24387"/>
    </source>
</evidence>
<dbReference type="InterPro" id="IPR036236">
    <property type="entry name" value="Znf_C2H2_sf"/>
</dbReference>
<evidence type="ECO:0000256" key="1">
    <source>
        <dbReference type="ARBA" id="ARBA00004123"/>
    </source>
</evidence>